<name>A0A6C0GLW2_9BACT</name>
<dbReference type="InterPro" id="IPR036108">
    <property type="entry name" value="4pyrrol_syn_uPrphyn_synt_sf"/>
</dbReference>
<dbReference type="GO" id="GO:0005829">
    <property type="term" value="C:cytosol"/>
    <property type="evidence" value="ECO:0007669"/>
    <property type="project" value="TreeGrafter"/>
</dbReference>
<accession>A0A6C0GLW2</accession>
<dbReference type="PANTHER" id="PTHR12390:SF0">
    <property type="entry name" value="UROPORPHYRINOGEN-III SYNTHASE"/>
    <property type="match status" value="1"/>
</dbReference>
<feature type="domain" description="Tetrapyrrole biosynthesis uroporphyrinogen III synthase" evidence="1">
    <location>
        <begin position="35"/>
        <end position="247"/>
    </location>
</feature>
<dbReference type="EMBL" id="CP048222">
    <property type="protein sequence ID" value="QHT69015.1"/>
    <property type="molecule type" value="Genomic_DNA"/>
</dbReference>
<dbReference type="Pfam" id="PF02602">
    <property type="entry name" value="HEM4"/>
    <property type="match status" value="1"/>
</dbReference>
<evidence type="ECO:0000259" key="1">
    <source>
        <dbReference type="Pfam" id="PF02602"/>
    </source>
</evidence>
<dbReference type="Proteomes" id="UP000480178">
    <property type="component" value="Chromosome"/>
</dbReference>
<reference evidence="2 3" key="1">
    <citation type="submission" date="2020-01" db="EMBL/GenBank/DDBJ databases">
        <authorList>
            <person name="Kim M.K."/>
        </authorList>
    </citation>
    <scope>NUCLEOTIDE SEQUENCE [LARGE SCALE GENOMIC DNA]</scope>
    <source>
        <strain evidence="2 3">172606-1</strain>
    </source>
</reference>
<protein>
    <submittedName>
        <fullName evidence="2">Uroporphyrinogen-III synthase</fullName>
    </submittedName>
</protein>
<proteinExistence type="predicted"/>
<dbReference type="Gene3D" id="3.40.50.10090">
    <property type="match status" value="2"/>
</dbReference>
<sequence length="263" mass="29822">MSVVQTMDAQDRFHKVSSILVSQPKPSDEKSPYFELAQKYGLKVDFRAFIQIDPIPLKEFRKQKINILDHTAVIFTSRNAVDHFFRICAESKIEVPADMKYFCISEQTAHYLQKYIVIRKRKIFTGTKTAAEMLELLKKHKNEKFLFPCSSIRRNDIPEFMDVNSLNLTEAVLYDTVASDLSDLADIYYDIIAFFSPSGITSLFANFPDFKQNKTRIAAFGPTTAKAVRDAGLILDIEAPLPNAPSMAGALEMYIRKANKVGS</sequence>
<keyword evidence="3" id="KW-1185">Reference proteome</keyword>
<dbReference type="InterPro" id="IPR039793">
    <property type="entry name" value="UROS/Hem4"/>
</dbReference>
<dbReference type="SUPFAM" id="SSF69618">
    <property type="entry name" value="HemD-like"/>
    <property type="match status" value="1"/>
</dbReference>
<dbReference type="PANTHER" id="PTHR12390">
    <property type="entry name" value="UROPORPHYRINOGEN III SYNTHASE"/>
    <property type="match status" value="1"/>
</dbReference>
<evidence type="ECO:0000313" key="3">
    <source>
        <dbReference type="Proteomes" id="UP000480178"/>
    </source>
</evidence>
<gene>
    <name evidence="2" type="ORF">GXP67_21375</name>
</gene>
<dbReference type="InterPro" id="IPR003754">
    <property type="entry name" value="4pyrrol_synth_uPrphyn_synth"/>
</dbReference>
<dbReference type="RefSeq" id="WP_162445010.1">
    <property type="nucleotide sequence ID" value="NZ_CP048222.1"/>
</dbReference>
<dbReference type="KEGG" id="rhoz:GXP67_21375"/>
<dbReference type="GO" id="GO:0004852">
    <property type="term" value="F:uroporphyrinogen-III synthase activity"/>
    <property type="evidence" value="ECO:0007669"/>
    <property type="project" value="InterPro"/>
</dbReference>
<organism evidence="2 3">
    <name type="scientific">Rhodocytophaga rosea</name>
    <dbReference type="NCBI Taxonomy" id="2704465"/>
    <lineage>
        <taxon>Bacteria</taxon>
        <taxon>Pseudomonadati</taxon>
        <taxon>Bacteroidota</taxon>
        <taxon>Cytophagia</taxon>
        <taxon>Cytophagales</taxon>
        <taxon>Rhodocytophagaceae</taxon>
        <taxon>Rhodocytophaga</taxon>
    </lineage>
</organism>
<dbReference type="GO" id="GO:0006780">
    <property type="term" value="P:uroporphyrinogen III biosynthetic process"/>
    <property type="evidence" value="ECO:0007669"/>
    <property type="project" value="InterPro"/>
</dbReference>
<dbReference type="CDD" id="cd06578">
    <property type="entry name" value="HemD"/>
    <property type="match status" value="1"/>
</dbReference>
<evidence type="ECO:0000313" key="2">
    <source>
        <dbReference type="EMBL" id="QHT69015.1"/>
    </source>
</evidence>
<dbReference type="AlphaFoldDB" id="A0A6C0GLW2"/>